<reference evidence="3 4" key="1">
    <citation type="submission" date="2023-07" db="EMBL/GenBank/DDBJ databases">
        <title>Comparative genomics of wheat-associated soil bacteria to identify genetic determinants of phenazine resistance.</title>
        <authorList>
            <person name="Mouncey N."/>
        </authorList>
    </citation>
    <scope>NUCLEOTIDE SEQUENCE [LARGE SCALE GENOMIC DNA]</scope>
    <source>
        <strain evidence="3 4">W4I19-2</strain>
    </source>
</reference>
<proteinExistence type="predicted"/>
<feature type="region of interest" description="Disordered" evidence="1">
    <location>
        <begin position="1"/>
        <end position="37"/>
    </location>
</feature>
<accession>A0ABU0Q4Z7</accession>
<gene>
    <name evidence="3" type="ORF">QFZ56_004692</name>
</gene>
<feature type="compositionally biased region" description="Basic and acidic residues" evidence="1">
    <location>
        <begin position="16"/>
        <end position="37"/>
    </location>
</feature>
<organism evidence="3 4">
    <name type="scientific">Streptomyces achromogenes</name>
    <dbReference type="NCBI Taxonomy" id="67255"/>
    <lineage>
        <taxon>Bacteria</taxon>
        <taxon>Bacillati</taxon>
        <taxon>Actinomycetota</taxon>
        <taxon>Actinomycetes</taxon>
        <taxon>Kitasatosporales</taxon>
        <taxon>Streptomycetaceae</taxon>
        <taxon>Streptomyces</taxon>
    </lineage>
</organism>
<evidence type="ECO:0000313" key="4">
    <source>
        <dbReference type="Proteomes" id="UP001243364"/>
    </source>
</evidence>
<dbReference type="RefSeq" id="WP_307045313.1">
    <property type="nucleotide sequence ID" value="NZ_JAUSYA010000001.1"/>
</dbReference>
<keyword evidence="2" id="KW-0812">Transmembrane</keyword>
<comment type="caution">
    <text evidence="3">The sequence shown here is derived from an EMBL/GenBank/DDBJ whole genome shotgun (WGS) entry which is preliminary data.</text>
</comment>
<keyword evidence="2" id="KW-1133">Transmembrane helix</keyword>
<feature type="compositionally biased region" description="Polar residues" evidence="1">
    <location>
        <begin position="1"/>
        <end position="10"/>
    </location>
</feature>
<sequence length="99" mass="10157">MTDGSSTNENVADGSMKGRDATGADAKGTDGKGRGGRVDLRRAGVDALLFALAVLASLALTHLVMSPGTARDMCFVLLVPVIAFGVRAAKEAVPQRRTG</sequence>
<keyword evidence="2" id="KW-0472">Membrane</keyword>
<evidence type="ECO:0000256" key="2">
    <source>
        <dbReference type="SAM" id="Phobius"/>
    </source>
</evidence>
<evidence type="ECO:0000256" key="1">
    <source>
        <dbReference type="SAM" id="MobiDB-lite"/>
    </source>
</evidence>
<feature type="transmembrane region" description="Helical" evidence="2">
    <location>
        <begin position="70"/>
        <end position="89"/>
    </location>
</feature>
<protein>
    <submittedName>
        <fullName evidence="3">Uncharacterized protein</fullName>
    </submittedName>
</protein>
<dbReference type="EMBL" id="JAUSYA010000001">
    <property type="protein sequence ID" value="MDQ0685729.1"/>
    <property type="molecule type" value="Genomic_DNA"/>
</dbReference>
<evidence type="ECO:0000313" key="3">
    <source>
        <dbReference type="EMBL" id="MDQ0685729.1"/>
    </source>
</evidence>
<keyword evidence="4" id="KW-1185">Reference proteome</keyword>
<name>A0ABU0Q4Z7_STRAH</name>
<dbReference type="Proteomes" id="UP001243364">
    <property type="component" value="Unassembled WGS sequence"/>
</dbReference>
<feature type="transmembrane region" description="Helical" evidence="2">
    <location>
        <begin position="43"/>
        <end position="64"/>
    </location>
</feature>